<dbReference type="Gene3D" id="1.10.10.630">
    <property type="entry name" value="DnaD domain-like"/>
    <property type="match status" value="2"/>
</dbReference>
<evidence type="ECO:0000256" key="1">
    <source>
        <dbReference type="ARBA" id="ARBA00093462"/>
    </source>
</evidence>
<dbReference type="EMBL" id="JRFU01000042">
    <property type="protein sequence ID" value="PWE87440.1"/>
    <property type="molecule type" value="Genomic_DNA"/>
</dbReference>
<feature type="domain" description="DnaB/C C-terminal" evidence="3">
    <location>
        <begin position="167"/>
        <end position="236"/>
    </location>
</feature>
<name>A0A2V1JR42_EUBRA</name>
<dbReference type="InterPro" id="IPR017019">
    <property type="entry name" value="DNA_replication_prd_bac"/>
</dbReference>
<comment type="caution">
    <text evidence="4">The sequence shown here is derived from an EMBL/GenBank/DDBJ whole genome shotgun (WGS) entry which is preliminary data.</text>
</comment>
<dbReference type="PANTHER" id="PTHR37293:SF5">
    <property type="entry name" value="DNA REPLICATION PROTEIN"/>
    <property type="match status" value="1"/>
</dbReference>
<evidence type="ECO:0000313" key="4">
    <source>
        <dbReference type="EMBL" id="PWE87440.1"/>
    </source>
</evidence>
<comment type="similarity">
    <text evidence="1">Belongs to the DnaB/DnaD family.</text>
</comment>
<dbReference type="RefSeq" id="WP_109214965.1">
    <property type="nucleotide sequence ID" value="NZ_JRFU01000042.1"/>
</dbReference>
<evidence type="ECO:0000259" key="3">
    <source>
        <dbReference type="Pfam" id="PF07261"/>
    </source>
</evidence>
<dbReference type="Pfam" id="PF07261">
    <property type="entry name" value="DnaB_2"/>
    <property type="match status" value="2"/>
</dbReference>
<keyword evidence="5" id="KW-1185">Reference proteome</keyword>
<feature type="domain" description="DnaB/C C-terminal" evidence="3">
    <location>
        <begin position="256"/>
        <end position="321"/>
    </location>
</feature>
<dbReference type="OrthoDB" id="1652900at2"/>
<proteinExistence type="inferred from homology"/>
<protein>
    <recommendedName>
        <fullName evidence="3">DnaB/C C-terminal domain-containing protein</fullName>
    </recommendedName>
</protein>
<dbReference type="InterPro" id="IPR053162">
    <property type="entry name" value="DnaD"/>
</dbReference>
<evidence type="ECO:0000256" key="2">
    <source>
        <dbReference type="SAM" id="MobiDB-lite"/>
    </source>
</evidence>
<dbReference type="PANTHER" id="PTHR37293">
    <property type="entry name" value="PHAGE REPLICATION PROTEIN-RELATED"/>
    <property type="match status" value="1"/>
</dbReference>
<dbReference type="NCBIfam" id="TIGR01446">
    <property type="entry name" value="DnaD_dom"/>
    <property type="match status" value="2"/>
</dbReference>
<accession>A0A2V1JR42</accession>
<dbReference type="SUPFAM" id="SSF158499">
    <property type="entry name" value="DnaD domain-like"/>
    <property type="match status" value="2"/>
</dbReference>
<dbReference type="InterPro" id="IPR006343">
    <property type="entry name" value="DnaB/C_C"/>
</dbReference>
<dbReference type="Proteomes" id="UP000245288">
    <property type="component" value="Unassembled WGS sequence"/>
</dbReference>
<dbReference type="InterPro" id="IPR034829">
    <property type="entry name" value="DnaD-like_sf"/>
</dbReference>
<feature type="region of interest" description="Disordered" evidence="2">
    <location>
        <begin position="107"/>
        <end position="128"/>
    </location>
</feature>
<organism evidence="4 5">
    <name type="scientific">Eubacterium ramulus</name>
    <dbReference type="NCBI Taxonomy" id="39490"/>
    <lineage>
        <taxon>Bacteria</taxon>
        <taxon>Bacillati</taxon>
        <taxon>Bacillota</taxon>
        <taxon>Clostridia</taxon>
        <taxon>Eubacteriales</taxon>
        <taxon>Eubacteriaceae</taxon>
        <taxon>Eubacterium</taxon>
    </lineage>
</organism>
<evidence type="ECO:0000313" key="5">
    <source>
        <dbReference type="Proteomes" id="UP000245288"/>
    </source>
</evidence>
<gene>
    <name evidence="4" type="ORF">LG34_04030</name>
</gene>
<dbReference type="PIRSF" id="PIRSF033722">
    <property type="entry name" value="DnaD_CA_C3587_prd"/>
    <property type="match status" value="1"/>
</dbReference>
<reference evidence="4 5" key="1">
    <citation type="submission" date="2014-09" db="EMBL/GenBank/DDBJ databases">
        <title>Butyrate-producing bacteria isolated from human gut.</title>
        <authorList>
            <person name="Zhang Q."/>
            <person name="Zhao L."/>
        </authorList>
    </citation>
    <scope>NUCLEOTIDE SEQUENCE [LARGE SCALE GENOMIC DNA]</scope>
    <source>
        <strain evidence="4 5">21</strain>
    </source>
</reference>
<dbReference type="AlphaFoldDB" id="A0A2V1JR42"/>
<sequence length="374" mass="42966">MANITLYNDQPASATFVPNIFIDEYMTQANGEYVKIYLYLLRNLNQSAQNVSLSAIADHFDCTERDILRALKYWEKLRLFRLEFDEDQNLAGIRVLSAQSAIAPSMPSAFPAADTQKKETLTPVGKESKPTNVTDRFIQSASDGRRTYTMDEMRTFVSRENVRELIFITEQYLGRTLTQSDLNTIFFWYDELKLSTEVIEVIIENCVAKGKTSLHYMQKVAEDFAARNIRTVKEAKTAMNQGSSLYYAVLKAFGIRGRNLVPEEQNFLKQWSDRMGFSTEIIEEACSRTIRSTHEANFAYANSILKKWHENGVHTLDDIAKSDSIYQQSQKSNPQKSAAPNNNRFINFQQRDNDYEALQKQLLQKSLLNKKTQS</sequence>